<proteinExistence type="predicted"/>
<dbReference type="EMBL" id="FNKJ01000003">
    <property type="protein sequence ID" value="SDQ80054.1"/>
    <property type="molecule type" value="Genomic_DNA"/>
</dbReference>
<keyword evidence="2" id="KW-1185">Reference proteome</keyword>
<dbReference type="AlphaFoldDB" id="A0A1H1DU92"/>
<sequence length="78" mass="8314">MKKILLVLSLIAGVSAQVQAREAVVPYQYGMTLDIAQVVNITPPADICGVVPVEMTYQDSKGATHILQYSVFGTGCSN</sequence>
<dbReference type="Gene3D" id="2.30.140.50">
    <property type="entry name" value="Protein of unknown function DUF2790"/>
    <property type="match status" value="1"/>
</dbReference>
<gene>
    <name evidence="1" type="ORF">SAMN04490195_1894</name>
</gene>
<protein>
    <submittedName>
        <fullName evidence="1">Uncharacterized protein</fullName>
    </submittedName>
</protein>
<dbReference type="RefSeq" id="WP_090320492.1">
    <property type="nucleotide sequence ID" value="NZ_AP035776.1"/>
</dbReference>
<organism evidence="1 2">
    <name type="scientific">Pseudomonas moorei</name>
    <dbReference type="NCBI Taxonomy" id="395599"/>
    <lineage>
        <taxon>Bacteria</taxon>
        <taxon>Pseudomonadati</taxon>
        <taxon>Pseudomonadota</taxon>
        <taxon>Gammaproteobacteria</taxon>
        <taxon>Pseudomonadales</taxon>
        <taxon>Pseudomonadaceae</taxon>
        <taxon>Pseudomonas</taxon>
    </lineage>
</organism>
<dbReference type="Proteomes" id="UP000199570">
    <property type="component" value="Unassembled WGS sequence"/>
</dbReference>
<dbReference type="Pfam" id="PF10976">
    <property type="entry name" value="DUF2790"/>
    <property type="match status" value="1"/>
</dbReference>
<accession>A0A1H1DU92</accession>
<name>A0A1H1DU92_9PSED</name>
<evidence type="ECO:0000313" key="2">
    <source>
        <dbReference type="Proteomes" id="UP000199570"/>
    </source>
</evidence>
<evidence type="ECO:0000313" key="1">
    <source>
        <dbReference type="EMBL" id="SDQ80054.1"/>
    </source>
</evidence>
<dbReference type="OrthoDB" id="6903763at2"/>
<reference evidence="2" key="1">
    <citation type="submission" date="2016-10" db="EMBL/GenBank/DDBJ databases">
        <authorList>
            <person name="Varghese N."/>
            <person name="Submissions S."/>
        </authorList>
    </citation>
    <scope>NUCLEOTIDE SEQUENCE [LARGE SCALE GENOMIC DNA]</scope>
    <source>
        <strain evidence="2">BS3775</strain>
    </source>
</reference>
<dbReference type="InterPro" id="IPR021245">
    <property type="entry name" value="DUF2790"/>
</dbReference>